<gene>
    <name evidence="1" type="ORF">VTJ49DRAFT_4991</name>
</gene>
<sequence length="95" mass="10542">MRSSTSFSGTSLSPRVVSFPTSTRTCCPRRPARLARTCLRSFKFCLELFFSVFLVGKLGSRFRGHGFSGHSVFSASGLYINSMMGMVMVMNENIL</sequence>
<accession>A0ABR3VQE4</accession>
<name>A0ABR3VQE4_HUMIN</name>
<comment type="caution">
    <text evidence="1">The sequence shown here is derived from an EMBL/GenBank/DDBJ whole genome shotgun (WGS) entry which is preliminary data.</text>
</comment>
<keyword evidence="2" id="KW-1185">Reference proteome</keyword>
<organism evidence="1 2">
    <name type="scientific">Humicola insolens</name>
    <name type="common">Soft-rot fungus</name>
    <dbReference type="NCBI Taxonomy" id="85995"/>
    <lineage>
        <taxon>Eukaryota</taxon>
        <taxon>Fungi</taxon>
        <taxon>Dikarya</taxon>
        <taxon>Ascomycota</taxon>
        <taxon>Pezizomycotina</taxon>
        <taxon>Sordariomycetes</taxon>
        <taxon>Sordariomycetidae</taxon>
        <taxon>Sordariales</taxon>
        <taxon>Chaetomiaceae</taxon>
        <taxon>Mycothermus</taxon>
    </lineage>
</organism>
<dbReference type="EMBL" id="JAZGSY010000004">
    <property type="protein sequence ID" value="KAL1844139.1"/>
    <property type="molecule type" value="Genomic_DNA"/>
</dbReference>
<proteinExistence type="predicted"/>
<dbReference type="Proteomes" id="UP001583172">
    <property type="component" value="Unassembled WGS sequence"/>
</dbReference>
<evidence type="ECO:0000313" key="2">
    <source>
        <dbReference type="Proteomes" id="UP001583172"/>
    </source>
</evidence>
<evidence type="ECO:0000313" key="1">
    <source>
        <dbReference type="EMBL" id="KAL1844139.1"/>
    </source>
</evidence>
<protein>
    <submittedName>
        <fullName evidence="1">Uncharacterized protein</fullName>
    </submittedName>
</protein>
<reference evidence="1 2" key="1">
    <citation type="journal article" date="2024" name="Commun. Biol.">
        <title>Comparative genomic analysis of thermophilic fungi reveals convergent evolutionary adaptations and gene losses.</title>
        <authorList>
            <person name="Steindorff A.S."/>
            <person name="Aguilar-Pontes M.V."/>
            <person name="Robinson A.J."/>
            <person name="Andreopoulos B."/>
            <person name="LaButti K."/>
            <person name="Kuo A."/>
            <person name="Mondo S."/>
            <person name="Riley R."/>
            <person name="Otillar R."/>
            <person name="Haridas S."/>
            <person name="Lipzen A."/>
            <person name="Grimwood J."/>
            <person name="Schmutz J."/>
            <person name="Clum A."/>
            <person name="Reid I.D."/>
            <person name="Moisan M.C."/>
            <person name="Butler G."/>
            <person name="Nguyen T.T.M."/>
            <person name="Dewar K."/>
            <person name="Conant G."/>
            <person name="Drula E."/>
            <person name="Henrissat B."/>
            <person name="Hansel C."/>
            <person name="Singer S."/>
            <person name="Hutchinson M.I."/>
            <person name="de Vries R.P."/>
            <person name="Natvig D.O."/>
            <person name="Powell A.J."/>
            <person name="Tsang A."/>
            <person name="Grigoriev I.V."/>
        </authorList>
    </citation>
    <scope>NUCLEOTIDE SEQUENCE [LARGE SCALE GENOMIC DNA]</scope>
    <source>
        <strain evidence="1 2">CBS 620.91</strain>
    </source>
</reference>